<keyword evidence="2" id="KW-1185">Reference proteome</keyword>
<sequence>MHMLDKGKLIRLYRKKLGWTQQSLANVVNTSVSTISRIELGKYDPSRELLSRIQETLQIEEFTAQEDQPLSNKLHSWHRSISQGNYTTAQKYYNELREVPAPYFYENKGLHVLCHFLYALIRHRTDIATKHVTDVQHYIETQTTTHTFPFQKALSLYYLEIHHINYALCYLNVASKLHPEKSAIDGDIHLYYALAYEEIGNYQDSNSYADTALKLYQSSMNLPSALLSNILLLKNAIYSMQQSNTIIIEKLHHILAHYTSIYTSYIHYVLSLAYFENNDVDNALKYNKKAIANEKNPLQKAKYILFTSYLYAIQKKPDLALTYINSANKLNKQKKYTYYCYLLEGILLQIHGTDNYRTKISEEILPYFQTTGDRTAQNYCHAILGNVSQQLHIYKEASAHYLCVDANNTHFMRLLTIYPKK</sequence>
<evidence type="ECO:0000313" key="1">
    <source>
        <dbReference type="EMBL" id="MDX8047110.1"/>
    </source>
</evidence>
<protein>
    <submittedName>
        <fullName evidence="1">Helix-turn-helix transcriptional regulator</fullName>
    </submittedName>
</protein>
<evidence type="ECO:0000313" key="2">
    <source>
        <dbReference type="Proteomes" id="UP001277972"/>
    </source>
</evidence>
<name>A0ACC6M7Z3_9BACI</name>
<proteinExistence type="predicted"/>
<accession>A0ACC6M7Z3</accession>
<dbReference type="EMBL" id="JAWZSR010000009">
    <property type="protein sequence ID" value="MDX8047110.1"/>
    <property type="molecule type" value="Genomic_DNA"/>
</dbReference>
<dbReference type="Proteomes" id="UP001277972">
    <property type="component" value="Unassembled WGS sequence"/>
</dbReference>
<comment type="caution">
    <text evidence="1">The sequence shown here is derived from an EMBL/GenBank/DDBJ whole genome shotgun (WGS) entry which is preliminary data.</text>
</comment>
<gene>
    <name evidence="1" type="ORF">SH601_14050</name>
</gene>
<reference evidence="1" key="1">
    <citation type="submission" date="2023-11" db="EMBL/GenBank/DDBJ databases">
        <title>Gracilibacillus pellucida a moderately halophilic bacterium isolated from saline soil in Xinjiang province.</title>
        <authorList>
            <person name="Zhang Z."/>
            <person name="Tan F."/>
            <person name="Wang Y."/>
            <person name="Xia M."/>
        </authorList>
    </citation>
    <scope>NUCLEOTIDE SEQUENCE</scope>
    <source>
        <strain evidence="1">S3-1-1</strain>
    </source>
</reference>
<organism evidence="1 2">
    <name type="scientific">Gracilibacillus pellucidus</name>
    <dbReference type="NCBI Taxonomy" id="3095368"/>
    <lineage>
        <taxon>Bacteria</taxon>
        <taxon>Bacillati</taxon>
        <taxon>Bacillota</taxon>
        <taxon>Bacilli</taxon>
        <taxon>Bacillales</taxon>
        <taxon>Bacillaceae</taxon>
        <taxon>Gracilibacillus</taxon>
    </lineage>
</organism>